<dbReference type="SUPFAM" id="SSF56047">
    <property type="entry name" value="Ribosomal protein S8"/>
    <property type="match status" value="1"/>
</dbReference>
<dbReference type="AlphaFoldDB" id="A0A2H0RAY4"/>
<organism evidence="7 8">
    <name type="scientific">candidate division WWE3 bacterium CG10_big_fil_rev_8_21_14_0_10_32_10</name>
    <dbReference type="NCBI Taxonomy" id="1975090"/>
    <lineage>
        <taxon>Bacteria</taxon>
        <taxon>Katanobacteria</taxon>
    </lineage>
</organism>
<gene>
    <name evidence="7" type="ORF">COV24_01390</name>
</gene>
<evidence type="ECO:0000256" key="2">
    <source>
        <dbReference type="ARBA" id="ARBA00022980"/>
    </source>
</evidence>
<accession>A0A2H0RAY4</accession>
<comment type="caution">
    <text evidence="7">The sequence shown here is derived from an EMBL/GenBank/DDBJ whole genome shotgun (WGS) entry which is preliminary data.</text>
</comment>
<dbReference type="GO" id="GO:1990904">
    <property type="term" value="C:ribonucleoprotein complex"/>
    <property type="evidence" value="ECO:0007669"/>
    <property type="project" value="UniProtKB-KW"/>
</dbReference>
<dbReference type="GO" id="GO:0003735">
    <property type="term" value="F:structural constituent of ribosome"/>
    <property type="evidence" value="ECO:0007669"/>
    <property type="project" value="InterPro"/>
</dbReference>
<dbReference type="NCBIfam" id="NF001109">
    <property type="entry name" value="PRK00136.1"/>
    <property type="match status" value="1"/>
</dbReference>
<protein>
    <recommendedName>
        <fullName evidence="4">Small ribosomal subunit protein uS8</fullName>
    </recommendedName>
    <alternativeName>
        <fullName evidence="5">30S ribosomal protein S8</fullName>
    </alternativeName>
</protein>
<keyword evidence="3 6" id="KW-0687">Ribonucleoprotein</keyword>
<evidence type="ECO:0000256" key="6">
    <source>
        <dbReference type="RuleBase" id="RU003660"/>
    </source>
</evidence>
<dbReference type="GO" id="GO:0005737">
    <property type="term" value="C:cytoplasm"/>
    <property type="evidence" value="ECO:0007669"/>
    <property type="project" value="UniProtKB-ARBA"/>
</dbReference>
<sequence>MHHLSDLIVRIKNATLAEKESFSILHCNVNESVLAVLKEHGYIKDFKKYKEGKFKYINIEIFSDGSSITDIKAVSKPGRRVYANVLDLKKRKSRLGMYIVSTPKGVLSDKKAISQNIGGEILLRVW</sequence>
<dbReference type="Pfam" id="PF00410">
    <property type="entry name" value="Ribosomal_S8"/>
    <property type="match status" value="1"/>
</dbReference>
<dbReference type="InterPro" id="IPR000630">
    <property type="entry name" value="Ribosomal_uS8"/>
</dbReference>
<reference evidence="7 8" key="1">
    <citation type="submission" date="2017-09" db="EMBL/GenBank/DDBJ databases">
        <title>Depth-based differentiation of microbial function through sediment-hosted aquifers and enrichment of novel symbionts in the deep terrestrial subsurface.</title>
        <authorList>
            <person name="Probst A.J."/>
            <person name="Ladd B."/>
            <person name="Jarett J.K."/>
            <person name="Geller-Mcgrath D.E."/>
            <person name="Sieber C.M."/>
            <person name="Emerson J.B."/>
            <person name="Anantharaman K."/>
            <person name="Thomas B.C."/>
            <person name="Malmstrom R."/>
            <person name="Stieglmeier M."/>
            <person name="Klingl A."/>
            <person name="Woyke T."/>
            <person name="Ryan C.M."/>
            <person name="Banfield J.F."/>
        </authorList>
    </citation>
    <scope>NUCLEOTIDE SEQUENCE [LARGE SCALE GENOMIC DNA]</scope>
    <source>
        <strain evidence="7">CG10_big_fil_rev_8_21_14_0_10_32_10</strain>
    </source>
</reference>
<dbReference type="InterPro" id="IPR035987">
    <property type="entry name" value="Ribosomal_uS8_sf"/>
</dbReference>
<dbReference type="InterPro" id="IPR047863">
    <property type="entry name" value="Ribosomal_uS8_CS"/>
</dbReference>
<dbReference type="GO" id="GO:0005840">
    <property type="term" value="C:ribosome"/>
    <property type="evidence" value="ECO:0007669"/>
    <property type="project" value="UniProtKB-KW"/>
</dbReference>
<comment type="similarity">
    <text evidence="1 6">Belongs to the universal ribosomal protein uS8 family.</text>
</comment>
<dbReference type="Gene3D" id="3.30.1370.30">
    <property type="match status" value="1"/>
</dbReference>
<dbReference type="Proteomes" id="UP000230214">
    <property type="component" value="Unassembled WGS sequence"/>
</dbReference>
<proteinExistence type="inferred from homology"/>
<keyword evidence="2 6" id="KW-0689">Ribosomal protein</keyword>
<dbReference type="PANTHER" id="PTHR11758">
    <property type="entry name" value="40S RIBOSOMAL PROTEIN S15A"/>
    <property type="match status" value="1"/>
</dbReference>
<evidence type="ECO:0000256" key="4">
    <source>
        <dbReference type="ARBA" id="ARBA00035258"/>
    </source>
</evidence>
<name>A0A2H0RAY4_UNCKA</name>
<evidence type="ECO:0000256" key="3">
    <source>
        <dbReference type="ARBA" id="ARBA00023274"/>
    </source>
</evidence>
<dbReference type="EMBL" id="PCXU01000013">
    <property type="protein sequence ID" value="PIR43693.1"/>
    <property type="molecule type" value="Genomic_DNA"/>
</dbReference>
<evidence type="ECO:0000313" key="7">
    <source>
        <dbReference type="EMBL" id="PIR43693.1"/>
    </source>
</evidence>
<dbReference type="FunFam" id="3.30.1490.10:FF:000001">
    <property type="entry name" value="30S ribosomal protein S8"/>
    <property type="match status" value="1"/>
</dbReference>
<dbReference type="GO" id="GO:0006412">
    <property type="term" value="P:translation"/>
    <property type="evidence" value="ECO:0007669"/>
    <property type="project" value="InterPro"/>
</dbReference>
<dbReference type="PROSITE" id="PS00053">
    <property type="entry name" value="RIBOSOMAL_S8"/>
    <property type="match status" value="1"/>
</dbReference>
<evidence type="ECO:0000256" key="5">
    <source>
        <dbReference type="ARBA" id="ARBA00035525"/>
    </source>
</evidence>
<dbReference type="Gene3D" id="3.30.1490.10">
    <property type="match status" value="1"/>
</dbReference>
<evidence type="ECO:0000256" key="1">
    <source>
        <dbReference type="ARBA" id="ARBA00006471"/>
    </source>
</evidence>
<evidence type="ECO:0000313" key="8">
    <source>
        <dbReference type="Proteomes" id="UP000230214"/>
    </source>
</evidence>